<evidence type="ECO:0000313" key="2">
    <source>
        <dbReference type="EMBL" id="ADU27266.1"/>
    </source>
</evidence>
<feature type="domain" description="Arc-like DNA binding" evidence="1">
    <location>
        <begin position="3"/>
        <end position="49"/>
    </location>
</feature>
<dbReference type="STRING" id="663278.Ethha_1740"/>
<dbReference type="AlphaFoldDB" id="E6U9A7"/>
<sequence>MPSDLPRFTIRISSVSLKKIRYVAEYNARSANREVELLIRRHVQAFEKEHGEIPLED</sequence>
<dbReference type="SUPFAM" id="SSF47598">
    <property type="entry name" value="Ribbon-helix-helix"/>
    <property type="match status" value="1"/>
</dbReference>
<dbReference type="InterPro" id="IPR010985">
    <property type="entry name" value="Ribbon_hlx_hlx"/>
</dbReference>
<keyword evidence="3" id="KW-1185">Reference proteome</keyword>
<evidence type="ECO:0000259" key="1">
    <source>
        <dbReference type="Pfam" id="PF03869"/>
    </source>
</evidence>
<protein>
    <recommendedName>
        <fullName evidence="1">Arc-like DNA binding domain-containing protein</fullName>
    </recommendedName>
</protein>
<dbReference type="GO" id="GO:0006355">
    <property type="term" value="P:regulation of DNA-templated transcription"/>
    <property type="evidence" value="ECO:0007669"/>
    <property type="project" value="InterPro"/>
</dbReference>
<dbReference type="EMBL" id="CP002400">
    <property type="protein sequence ID" value="ADU27266.1"/>
    <property type="molecule type" value="Genomic_DNA"/>
</dbReference>
<gene>
    <name evidence="2" type="ordered locus">Ethha_1740</name>
</gene>
<dbReference type="Pfam" id="PF03869">
    <property type="entry name" value="Arc"/>
    <property type="match status" value="1"/>
</dbReference>
<evidence type="ECO:0000313" key="3">
    <source>
        <dbReference type="Proteomes" id="UP000001551"/>
    </source>
</evidence>
<dbReference type="eggNOG" id="ENOG5033CR7">
    <property type="taxonomic scope" value="Bacteria"/>
</dbReference>
<proteinExistence type="predicted"/>
<reference evidence="2 3" key="1">
    <citation type="submission" date="2010-12" db="EMBL/GenBank/DDBJ databases">
        <title>Complete sequence of Ethanoligenens harbinense YUAN-3.</title>
        <authorList>
            <person name="Lucas S."/>
            <person name="Copeland A."/>
            <person name="Lapidus A."/>
            <person name="Cheng J.-F."/>
            <person name="Bruce D."/>
            <person name="Goodwin L."/>
            <person name="Pitluck S."/>
            <person name="Chertkov O."/>
            <person name="Misra M."/>
            <person name="Detter J.C."/>
            <person name="Han C."/>
            <person name="Tapia R."/>
            <person name="Land M."/>
            <person name="Hauser L."/>
            <person name="Jeffries C."/>
            <person name="Kyrpides N."/>
            <person name="Ivanova N."/>
            <person name="Mikhailova N."/>
            <person name="Wang A."/>
            <person name="Mouttaki H."/>
            <person name="He Z."/>
            <person name="Zhou J."/>
            <person name="Hemme C.L."/>
            <person name="Woyke T."/>
        </authorList>
    </citation>
    <scope>NUCLEOTIDE SEQUENCE [LARGE SCALE GENOMIC DNA]</scope>
    <source>
        <strain evidence="3">DSM 18485 / JCM 12961 / CGMCC 1.5033 / YUAN-3</strain>
    </source>
</reference>
<dbReference type="KEGG" id="eha:Ethha_1740"/>
<dbReference type="Gene3D" id="1.10.1220.10">
    <property type="entry name" value="Met repressor-like"/>
    <property type="match status" value="1"/>
</dbReference>
<accession>E6U9A7</accession>
<organism evidence="2 3">
    <name type="scientific">Ethanoligenens harbinense (strain DSM 18485 / JCM 12961 / CGMCC 1.5033 / YUAN-3)</name>
    <dbReference type="NCBI Taxonomy" id="663278"/>
    <lineage>
        <taxon>Bacteria</taxon>
        <taxon>Bacillati</taxon>
        <taxon>Bacillota</taxon>
        <taxon>Clostridia</taxon>
        <taxon>Eubacteriales</taxon>
        <taxon>Oscillospiraceae</taxon>
        <taxon>Ethanoligenens</taxon>
    </lineage>
</organism>
<dbReference type="GO" id="GO:0003677">
    <property type="term" value="F:DNA binding"/>
    <property type="evidence" value="ECO:0007669"/>
    <property type="project" value="InterPro"/>
</dbReference>
<dbReference type="HOGENOM" id="CLU_156623_2_2_9"/>
<dbReference type="InterPro" id="IPR005569">
    <property type="entry name" value="Arc_DNA-bd_dom"/>
</dbReference>
<dbReference type="RefSeq" id="WP_013485618.1">
    <property type="nucleotide sequence ID" value="NC_014828.1"/>
</dbReference>
<name>E6U9A7_ETHHY</name>
<dbReference type="Proteomes" id="UP000001551">
    <property type="component" value="Chromosome"/>
</dbReference>
<dbReference type="InterPro" id="IPR013321">
    <property type="entry name" value="Arc_rbn_hlx_hlx"/>
</dbReference>